<feature type="region of interest" description="Disordered" evidence="1">
    <location>
        <begin position="1"/>
        <end position="27"/>
    </location>
</feature>
<feature type="compositionally biased region" description="Basic residues" evidence="1">
    <location>
        <begin position="1"/>
        <end position="10"/>
    </location>
</feature>
<name>A0A821ULK8_9BILA</name>
<reference evidence="2" key="1">
    <citation type="submission" date="2021-02" db="EMBL/GenBank/DDBJ databases">
        <authorList>
            <person name="Nowell W R."/>
        </authorList>
    </citation>
    <scope>NUCLEOTIDE SEQUENCE</scope>
</reference>
<evidence type="ECO:0000256" key="1">
    <source>
        <dbReference type="SAM" id="MobiDB-lite"/>
    </source>
</evidence>
<accession>A0A821ULK8</accession>
<proteinExistence type="predicted"/>
<dbReference type="EMBL" id="CAJOBR010009378">
    <property type="protein sequence ID" value="CAF4892076.1"/>
    <property type="molecule type" value="Genomic_DNA"/>
</dbReference>
<dbReference type="AlphaFoldDB" id="A0A821ULK8"/>
<protein>
    <submittedName>
        <fullName evidence="2">Uncharacterized protein</fullName>
    </submittedName>
</protein>
<feature type="region of interest" description="Disordered" evidence="1">
    <location>
        <begin position="70"/>
        <end position="89"/>
    </location>
</feature>
<organism evidence="2 3">
    <name type="scientific">Rotaria socialis</name>
    <dbReference type="NCBI Taxonomy" id="392032"/>
    <lineage>
        <taxon>Eukaryota</taxon>
        <taxon>Metazoa</taxon>
        <taxon>Spiralia</taxon>
        <taxon>Gnathifera</taxon>
        <taxon>Rotifera</taxon>
        <taxon>Eurotatoria</taxon>
        <taxon>Bdelloidea</taxon>
        <taxon>Philodinida</taxon>
        <taxon>Philodinidae</taxon>
        <taxon>Rotaria</taxon>
    </lineage>
</organism>
<sequence length="248" mass="27294">PHQQRVHRQHQQQLPQRRPQQLHRRHPQQVALVLQVQLLRQVQHQRQPQRLPQLHPAQVQLQQVQLVPATTTTSSSSTTATTTTQSTTSCTPVGHGTLLSLSGSAPTTWTLYQYSYTAVSTSAIIMFGFQNENNRKYFLDAVSVVDNSAPAVELLMNPSFESSTTTATDWTQWCSSTCGSTFGVVVSGTNCYLSTGNCFSDNCYASLGIDFLGQSFASTVGHTYTISFWLILGGSGTTTANRFYADII</sequence>
<evidence type="ECO:0000313" key="3">
    <source>
        <dbReference type="Proteomes" id="UP000663848"/>
    </source>
</evidence>
<dbReference type="Gene3D" id="2.60.120.260">
    <property type="entry name" value="Galactose-binding domain-like"/>
    <property type="match status" value="1"/>
</dbReference>
<evidence type="ECO:0000313" key="2">
    <source>
        <dbReference type="EMBL" id="CAF4892076.1"/>
    </source>
</evidence>
<feature type="non-terminal residue" evidence="2">
    <location>
        <position position="1"/>
    </location>
</feature>
<gene>
    <name evidence="2" type="ORF">QYT958_LOCUS30170</name>
</gene>
<dbReference type="Proteomes" id="UP000663848">
    <property type="component" value="Unassembled WGS sequence"/>
</dbReference>
<comment type="caution">
    <text evidence="2">The sequence shown here is derived from an EMBL/GenBank/DDBJ whole genome shotgun (WGS) entry which is preliminary data.</text>
</comment>